<dbReference type="GO" id="GO:0016301">
    <property type="term" value="F:kinase activity"/>
    <property type="evidence" value="ECO:0007669"/>
    <property type="project" value="UniProtKB-KW"/>
</dbReference>
<reference evidence="1" key="1">
    <citation type="journal article" date="2023" name="PLoS Negl. Trop. Dis.">
        <title>A genome sequence for Biomphalaria pfeifferi, the major vector snail for the human-infecting parasite Schistosoma mansoni.</title>
        <authorList>
            <person name="Bu L."/>
            <person name="Lu L."/>
            <person name="Laidemitt M.R."/>
            <person name="Zhang S.M."/>
            <person name="Mutuku M."/>
            <person name="Mkoji G."/>
            <person name="Steinauer M."/>
            <person name="Loker E.S."/>
        </authorList>
    </citation>
    <scope>NUCLEOTIDE SEQUENCE</scope>
    <source>
        <strain evidence="1">KasaAsao</strain>
    </source>
</reference>
<keyword evidence="2" id="KW-1185">Reference proteome</keyword>
<evidence type="ECO:0000313" key="2">
    <source>
        <dbReference type="Proteomes" id="UP001233172"/>
    </source>
</evidence>
<gene>
    <name evidence="1" type="ORF">Bpfe_020758</name>
</gene>
<accession>A0AAD8F4C8</accession>
<dbReference type="AlphaFoldDB" id="A0AAD8F4C8"/>
<reference evidence="1" key="2">
    <citation type="submission" date="2023-04" db="EMBL/GenBank/DDBJ databases">
        <authorList>
            <person name="Bu L."/>
            <person name="Lu L."/>
            <person name="Laidemitt M.R."/>
            <person name="Zhang S.M."/>
            <person name="Mutuku M."/>
            <person name="Mkoji G."/>
            <person name="Steinauer M."/>
            <person name="Loker E.S."/>
        </authorList>
    </citation>
    <scope>NUCLEOTIDE SEQUENCE</scope>
    <source>
        <strain evidence="1">KasaAsao</strain>
        <tissue evidence="1">Whole Snail</tissue>
    </source>
</reference>
<dbReference type="EMBL" id="JASAOG010000121">
    <property type="protein sequence ID" value="KAK0049866.1"/>
    <property type="molecule type" value="Genomic_DNA"/>
</dbReference>
<sequence length="123" mass="14373">MMKKLKRRLSLTLKRNRGIDETLSELAEQMTIDDVAALNQQQQPSLQRQRFQFHRSQPILDQMRVPSAPSLYSQHYHLSTNAEEQEEYLAPTGAIQENVVKICKKAWPSSKHKSYQHIFHITT</sequence>
<keyword evidence="1" id="KW-0808">Transferase</keyword>
<name>A0AAD8F4C8_BIOPF</name>
<proteinExistence type="predicted"/>
<dbReference type="Proteomes" id="UP001233172">
    <property type="component" value="Unassembled WGS sequence"/>
</dbReference>
<organism evidence="1 2">
    <name type="scientific">Biomphalaria pfeifferi</name>
    <name type="common">Bloodfluke planorb</name>
    <name type="synonym">Freshwater snail</name>
    <dbReference type="NCBI Taxonomy" id="112525"/>
    <lineage>
        <taxon>Eukaryota</taxon>
        <taxon>Metazoa</taxon>
        <taxon>Spiralia</taxon>
        <taxon>Lophotrochozoa</taxon>
        <taxon>Mollusca</taxon>
        <taxon>Gastropoda</taxon>
        <taxon>Heterobranchia</taxon>
        <taxon>Euthyneura</taxon>
        <taxon>Panpulmonata</taxon>
        <taxon>Hygrophila</taxon>
        <taxon>Lymnaeoidea</taxon>
        <taxon>Planorbidae</taxon>
        <taxon>Biomphalaria</taxon>
    </lineage>
</organism>
<protein>
    <submittedName>
        <fullName evidence="1">Cyclin-dependent kinase 17-like isoform X3</fullName>
    </submittedName>
</protein>
<evidence type="ECO:0000313" key="1">
    <source>
        <dbReference type="EMBL" id="KAK0049866.1"/>
    </source>
</evidence>
<comment type="caution">
    <text evidence="1">The sequence shown here is derived from an EMBL/GenBank/DDBJ whole genome shotgun (WGS) entry which is preliminary data.</text>
</comment>
<keyword evidence="1" id="KW-0418">Kinase</keyword>